<dbReference type="PANTHER" id="PTHR43948">
    <property type="entry name" value="DNAJ HOMOLOG SUBFAMILY B"/>
    <property type="match status" value="1"/>
</dbReference>
<dbReference type="KEGG" id="phet:94287528"/>
<dbReference type="RefSeq" id="XP_067753608.1">
    <property type="nucleotide sequence ID" value="XM_067897451.1"/>
</dbReference>
<dbReference type="Pfam" id="PF00226">
    <property type="entry name" value="DnaJ"/>
    <property type="match status" value="1"/>
</dbReference>
<evidence type="ECO:0000313" key="3">
    <source>
        <dbReference type="EMBL" id="KAG5492824.1"/>
    </source>
</evidence>
<dbReference type="PROSITE" id="PS50076">
    <property type="entry name" value="DNAJ_2"/>
    <property type="match status" value="1"/>
</dbReference>
<dbReference type="InterPro" id="IPR018253">
    <property type="entry name" value="DnaJ_domain_CS"/>
</dbReference>
<dbReference type="GO" id="GO:0051087">
    <property type="term" value="F:protein-folding chaperone binding"/>
    <property type="evidence" value="ECO:0007669"/>
    <property type="project" value="TreeGrafter"/>
</dbReference>
<dbReference type="Gene3D" id="1.10.287.110">
    <property type="entry name" value="DnaJ domain"/>
    <property type="match status" value="1"/>
</dbReference>
<dbReference type="CDD" id="cd06257">
    <property type="entry name" value="DnaJ"/>
    <property type="match status" value="1"/>
</dbReference>
<gene>
    <name evidence="3" type="ORF">JKF63_01404</name>
</gene>
<feature type="compositionally biased region" description="Pro residues" evidence="1">
    <location>
        <begin position="206"/>
        <end position="223"/>
    </location>
</feature>
<name>A0A836HHL3_9TRYP</name>
<feature type="domain" description="J" evidence="2">
    <location>
        <begin position="4"/>
        <end position="109"/>
    </location>
</feature>
<accession>A0A836HHL3</accession>
<dbReference type="Proteomes" id="UP000674318">
    <property type="component" value="Chromosome 35"/>
</dbReference>
<feature type="compositionally biased region" description="Acidic residues" evidence="1">
    <location>
        <begin position="224"/>
        <end position="234"/>
    </location>
</feature>
<protein>
    <recommendedName>
        <fullName evidence="2">J domain-containing protein</fullName>
    </recommendedName>
</protein>
<dbReference type="GO" id="GO:0044183">
    <property type="term" value="F:protein folding chaperone"/>
    <property type="evidence" value="ECO:0007669"/>
    <property type="project" value="TreeGrafter"/>
</dbReference>
<dbReference type="GeneID" id="94287528"/>
<dbReference type="AlphaFoldDB" id="A0A836HHL3"/>
<dbReference type="SUPFAM" id="SSF46565">
    <property type="entry name" value="Chaperone J-domain"/>
    <property type="match status" value="1"/>
</dbReference>
<dbReference type="PROSITE" id="PS00636">
    <property type="entry name" value="DNAJ_1"/>
    <property type="match status" value="1"/>
</dbReference>
<evidence type="ECO:0000313" key="4">
    <source>
        <dbReference type="Proteomes" id="UP000674318"/>
    </source>
</evidence>
<dbReference type="OrthoDB" id="442087at2759"/>
<dbReference type="PRINTS" id="PR00625">
    <property type="entry name" value="JDOMAIN"/>
</dbReference>
<dbReference type="PANTHER" id="PTHR43948:SF10">
    <property type="entry name" value="MRJ, ISOFORM E"/>
    <property type="match status" value="1"/>
</dbReference>
<dbReference type="GO" id="GO:0005737">
    <property type="term" value="C:cytoplasm"/>
    <property type="evidence" value="ECO:0007669"/>
    <property type="project" value="TreeGrafter"/>
</dbReference>
<dbReference type="GO" id="GO:0051082">
    <property type="term" value="F:unfolded protein binding"/>
    <property type="evidence" value="ECO:0007669"/>
    <property type="project" value="TreeGrafter"/>
</dbReference>
<dbReference type="EMBL" id="JAFJZO010000035">
    <property type="protein sequence ID" value="KAG5492824.1"/>
    <property type="molecule type" value="Genomic_DNA"/>
</dbReference>
<comment type="caution">
    <text evidence="3">The sequence shown here is derived from an EMBL/GenBank/DDBJ whole genome shotgun (WGS) entry which is preliminary data.</text>
</comment>
<reference evidence="3 4" key="1">
    <citation type="submission" date="2021-02" db="EMBL/GenBank/DDBJ databases">
        <title>Porcisia hertigi Genome sequencing and assembly.</title>
        <authorList>
            <person name="Almutairi H."/>
            <person name="Gatherer D."/>
        </authorList>
    </citation>
    <scope>NUCLEOTIDE SEQUENCE [LARGE SCALE GENOMIC DNA]</scope>
    <source>
        <strain evidence="3 4">C119</strain>
    </source>
</reference>
<dbReference type="InterPro" id="IPR001623">
    <property type="entry name" value="DnaJ_domain"/>
</dbReference>
<organism evidence="3 4">
    <name type="scientific">Porcisia hertigi</name>
    <dbReference type="NCBI Taxonomy" id="2761500"/>
    <lineage>
        <taxon>Eukaryota</taxon>
        <taxon>Discoba</taxon>
        <taxon>Euglenozoa</taxon>
        <taxon>Kinetoplastea</taxon>
        <taxon>Metakinetoplastina</taxon>
        <taxon>Trypanosomatida</taxon>
        <taxon>Trypanosomatidae</taxon>
        <taxon>Leishmaniinae</taxon>
        <taxon>Porcisia</taxon>
    </lineage>
</organism>
<dbReference type="InterPro" id="IPR036869">
    <property type="entry name" value="J_dom_sf"/>
</dbReference>
<feature type="region of interest" description="Disordered" evidence="1">
    <location>
        <begin position="175"/>
        <end position="253"/>
    </location>
</feature>
<evidence type="ECO:0000256" key="1">
    <source>
        <dbReference type="SAM" id="MobiDB-lite"/>
    </source>
</evidence>
<dbReference type="GO" id="GO:0005634">
    <property type="term" value="C:nucleus"/>
    <property type="evidence" value="ECO:0007669"/>
    <property type="project" value="TreeGrafter"/>
</dbReference>
<sequence length="388" mass="42968">MLKDYYAILGVPPSASGDEIRRAFKRLALLCHPDKVGGGAAAEATSIVGNDEQSLTAKWTDSVLSNSSFCNTGAPMTSSQVIARDFTDVQEAYEVLGDVARRYLYDMNYQELLALQQQRRQEEQRRCEAHARAVAEAARQARERVLMREQQQQYLQTRAAKTTSALDSSAAAATFHSDAPCSSPPQNTALPNQGRGATATSIAVPSPLPAGAPQENPPRQPPEPVEEAKEDDCSQEGMHGDVSDDTQPSKTRYNFTAPVRSLRGGIRPEGCCRAKKFGVCDTSEGFAQEETQTQISSSKSRLARKRAAANVPAEFALPSTLLFSLNETPAQTWQPGTEPSHSRRRHWRRHTALRDREEPEEPELPLEYYYRRSIERTLRIFFGVSNPV</sequence>
<keyword evidence="4" id="KW-1185">Reference proteome</keyword>
<evidence type="ECO:0000259" key="2">
    <source>
        <dbReference type="PROSITE" id="PS50076"/>
    </source>
</evidence>
<proteinExistence type="predicted"/>
<dbReference type="SMART" id="SM00271">
    <property type="entry name" value="DnaJ"/>
    <property type="match status" value="1"/>
</dbReference>